<sequence length="226" mass="24656">MARPFVTGVLAMSVDGKIADVARSPARFGSSADKRHLEEQVAKVDAVLFGAGTLRSYGTTLRITSVDLLHQRQQQGKPSQPIHIVCCPSGNLDSQLRFFQQPVPRWLITTTVGASVWQGGQAFEQILTVEPSNQGVDWLPILETLSHAKIQRLAVLGGGELVASLLAVDAIDELCLTICPLILGGRTAPTLVEGTGFVEAIAPRLQLLQVRWLDQEVFLHYRILRT</sequence>
<gene>
    <name evidence="5" type="ORF">ENR47_10725</name>
</gene>
<dbReference type="EMBL" id="DSRD01000668">
    <property type="protein sequence ID" value="HGW94740.1"/>
    <property type="molecule type" value="Genomic_DNA"/>
</dbReference>
<evidence type="ECO:0000313" key="5">
    <source>
        <dbReference type="EMBL" id="HGW94740.1"/>
    </source>
</evidence>
<organism evidence="5">
    <name type="scientific">Oscillatoriales cyanobacterium SpSt-402</name>
    <dbReference type="NCBI Taxonomy" id="2282168"/>
    <lineage>
        <taxon>Bacteria</taxon>
        <taxon>Bacillati</taxon>
        <taxon>Cyanobacteriota</taxon>
        <taxon>Cyanophyceae</taxon>
        <taxon>Oscillatoriophycideae</taxon>
        <taxon>Oscillatoriales</taxon>
    </lineage>
</organism>
<dbReference type="InterPro" id="IPR024072">
    <property type="entry name" value="DHFR-like_dom_sf"/>
</dbReference>
<dbReference type="InterPro" id="IPR002734">
    <property type="entry name" value="RibDG_C"/>
</dbReference>
<evidence type="ECO:0000256" key="2">
    <source>
        <dbReference type="ARBA" id="ARBA00022857"/>
    </source>
</evidence>
<reference evidence="5" key="1">
    <citation type="journal article" date="2020" name="mSystems">
        <title>Genome- and Community-Level Interaction Insights into Carbon Utilization and Element Cycling Functions of Hydrothermarchaeota in Hydrothermal Sediment.</title>
        <authorList>
            <person name="Zhou Z."/>
            <person name="Liu Y."/>
            <person name="Xu W."/>
            <person name="Pan J."/>
            <person name="Luo Z.H."/>
            <person name="Li M."/>
        </authorList>
    </citation>
    <scope>NUCLEOTIDE SEQUENCE [LARGE SCALE GENOMIC DNA]</scope>
    <source>
        <strain evidence="5">SpSt-402</strain>
    </source>
</reference>
<keyword evidence="2" id="KW-0521">NADP</keyword>
<dbReference type="GO" id="GO:0008703">
    <property type="term" value="F:5-amino-6-(5-phosphoribosylamino)uracil reductase activity"/>
    <property type="evidence" value="ECO:0007669"/>
    <property type="project" value="InterPro"/>
</dbReference>
<comment type="caution">
    <text evidence="5">The sequence shown here is derived from an EMBL/GenBank/DDBJ whole genome shotgun (WGS) entry which is preliminary data.</text>
</comment>
<comment type="pathway">
    <text evidence="1">Cofactor biosynthesis; riboflavin biosynthesis.</text>
</comment>
<dbReference type="GO" id="GO:0009231">
    <property type="term" value="P:riboflavin biosynthetic process"/>
    <property type="evidence" value="ECO:0007669"/>
    <property type="project" value="InterPro"/>
</dbReference>
<evidence type="ECO:0000256" key="1">
    <source>
        <dbReference type="ARBA" id="ARBA00005104"/>
    </source>
</evidence>
<name>A0A832H2D5_9CYAN</name>
<dbReference type="Pfam" id="PF01872">
    <property type="entry name" value="RibD_C"/>
    <property type="match status" value="1"/>
</dbReference>
<keyword evidence="3" id="KW-0560">Oxidoreductase</keyword>
<dbReference type="PANTHER" id="PTHR38011">
    <property type="entry name" value="DIHYDROFOLATE REDUCTASE FAMILY PROTEIN (AFU_ORTHOLOGUE AFUA_8G06820)"/>
    <property type="match status" value="1"/>
</dbReference>
<dbReference type="AlphaFoldDB" id="A0A832H2D5"/>
<evidence type="ECO:0000256" key="3">
    <source>
        <dbReference type="ARBA" id="ARBA00023002"/>
    </source>
</evidence>
<dbReference type="PANTHER" id="PTHR38011:SF7">
    <property type="entry name" value="2,5-DIAMINO-6-RIBOSYLAMINO-4(3H)-PYRIMIDINONE 5'-PHOSPHATE REDUCTASE"/>
    <property type="match status" value="1"/>
</dbReference>
<proteinExistence type="predicted"/>
<dbReference type="SUPFAM" id="SSF53597">
    <property type="entry name" value="Dihydrofolate reductase-like"/>
    <property type="match status" value="1"/>
</dbReference>
<dbReference type="Gene3D" id="3.40.430.10">
    <property type="entry name" value="Dihydrofolate Reductase, subunit A"/>
    <property type="match status" value="1"/>
</dbReference>
<dbReference type="InterPro" id="IPR050765">
    <property type="entry name" value="Riboflavin_Biosynth_HTPR"/>
</dbReference>
<accession>A0A832H2D5</accession>
<protein>
    <submittedName>
        <fullName evidence="5">RibD family protein</fullName>
    </submittedName>
</protein>
<evidence type="ECO:0000259" key="4">
    <source>
        <dbReference type="Pfam" id="PF01872"/>
    </source>
</evidence>
<feature type="domain" description="Bacterial bifunctional deaminase-reductase C-terminal" evidence="4">
    <location>
        <begin position="4"/>
        <end position="217"/>
    </location>
</feature>